<proteinExistence type="predicted"/>
<gene>
    <name evidence="2" type="ORF">NN4_75710</name>
</gene>
<organism evidence="2 3">
    <name type="scientific">Nocardia ninae NBRC 108245</name>
    <dbReference type="NCBI Taxonomy" id="1210091"/>
    <lineage>
        <taxon>Bacteria</taxon>
        <taxon>Bacillati</taxon>
        <taxon>Actinomycetota</taxon>
        <taxon>Actinomycetes</taxon>
        <taxon>Mycobacteriales</taxon>
        <taxon>Nocardiaceae</taxon>
        <taxon>Nocardia</taxon>
    </lineage>
</organism>
<evidence type="ECO:0000256" key="1">
    <source>
        <dbReference type="SAM" id="MobiDB-lite"/>
    </source>
</evidence>
<evidence type="ECO:0000313" key="2">
    <source>
        <dbReference type="EMBL" id="GEM43052.1"/>
    </source>
</evidence>
<accession>A0A511MR36</accession>
<dbReference type="Proteomes" id="UP000321424">
    <property type="component" value="Unassembled WGS sequence"/>
</dbReference>
<dbReference type="EMBL" id="BJXA01000085">
    <property type="protein sequence ID" value="GEM43052.1"/>
    <property type="molecule type" value="Genomic_DNA"/>
</dbReference>
<evidence type="ECO:0000313" key="3">
    <source>
        <dbReference type="Proteomes" id="UP000321424"/>
    </source>
</evidence>
<name>A0A511MR36_9NOCA</name>
<keyword evidence="3" id="KW-1185">Reference proteome</keyword>
<dbReference type="Gene3D" id="3.30.559.10">
    <property type="entry name" value="Chloramphenicol acetyltransferase-like domain"/>
    <property type="match status" value="1"/>
</dbReference>
<dbReference type="InterPro" id="IPR023213">
    <property type="entry name" value="CAT-like_dom_sf"/>
</dbReference>
<dbReference type="OrthoDB" id="2472181at2"/>
<feature type="region of interest" description="Disordered" evidence="1">
    <location>
        <begin position="1"/>
        <end position="22"/>
    </location>
</feature>
<sequence length="414" mass="44468">MNQASRSDSVRPATSGPTGTVFRRKISPTERLYFFTREVSPPFLMHLAVHGVGTLDPNAVQRAVDVASAANPGARLIRDGKYWVDSGVPAQVRVVPGWTLDYATLEDDAVLNSPIGPTPECTTEVLLLTGEQTTLVFRVFHGVMDGMGMRMWADDVLRALRGVAPVGAPDPISDAELVAQMGAPGKQTLVLPTYPAATGRGRQDPNASRWLLRHRTIHANGKGIVARVSAILAAETGAKSRFMVPVDLRRHDPALRSTGNLALPLFVDVAPGDSWETVSARMRAGLQAKTELNQLDNGGLSKFPPGAIRTVLRVSNWLGARCNRNMVSATVSHMGSVDLDEMAVPGWTPSTMRVLPQHSGAMPMLFGMVESRGQLELTVSCRNGAGVEPRLEALLDKIAATLEADLAPQDLPAR</sequence>
<reference evidence="2 3" key="1">
    <citation type="submission" date="2019-07" db="EMBL/GenBank/DDBJ databases">
        <title>Whole genome shotgun sequence of Nocardia ninae NBRC 108245.</title>
        <authorList>
            <person name="Hosoyama A."/>
            <person name="Uohara A."/>
            <person name="Ohji S."/>
            <person name="Ichikawa N."/>
        </authorList>
    </citation>
    <scope>NUCLEOTIDE SEQUENCE [LARGE SCALE GENOMIC DNA]</scope>
    <source>
        <strain evidence="2 3">NBRC 108245</strain>
    </source>
</reference>
<protein>
    <recommendedName>
        <fullName evidence="4">Peptide synthetase</fullName>
    </recommendedName>
</protein>
<dbReference type="AlphaFoldDB" id="A0A511MR36"/>
<dbReference type="RefSeq" id="WP_147141092.1">
    <property type="nucleotide sequence ID" value="NZ_BJXA01000085.1"/>
</dbReference>
<evidence type="ECO:0008006" key="4">
    <source>
        <dbReference type="Google" id="ProtNLM"/>
    </source>
</evidence>
<dbReference type="SUPFAM" id="SSF52777">
    <property type="entry name" value="CoA-dependent acyltransferases"/>
    <property type="match status" value="1"/>
</dbReference>
<comment type="caution">
    <text evidence="2">The sequence shown here is derived from an EMBL/GenBank/DDBJ whole genome shotgun (WGS) entry which is preliminary data.</text>
</comment>